<gene>
    <name evidence="5" type="ORF">SAMN04487967_3070</name>
</gene>
<evidence type="ECO:0000256" key="2">
    <source>
        <dbReference type="ARBA" id="ARBA00022598"/>
    </source>
</evidence>
<evidence type="ECO:0000313" key="5">
    <source>
        <dbReference type="EMBL" id="SEH17227.1"/>
    </source>
</evidence>
<keyword evidence="2" id="KW-0436">Ligase</keyword>
<dbReference type="Gene3D" id="3.40.50.12780">
    <property type="entry name" value="N-terminal domain of ligase-like"/>
    <property type="match status" value="1"/>
</dbReference>
<dbReference type="InterPro" id="IPR020845">
    <property type="entry name" value="AMP-binding_CS"/>
</dbReference>
<dbReference type="InterPro" id="IPR042099">
    <property type="entry name" value="ANL_N_sf"/>
</dbReference>
<comment type="similarity">
    <text evidence="1">Belongs to the ATP-dependent AMP-binding enzyme family.</text>
</comment>
<dbReference type="InterPro" id="IPR045851">
    <property type="entry name" value="AMP-bd_C_sf"/>
</dbReference>
<reference evidence="6" key="1">
    <citation type="submission" date="2016-10" db="EMBL/GenBank/DDBJ databases">
        <authorList>
            <person name="Varghese N."/>
            <person name="Submissions S."/>
        </authorList>
    </citation>
    <scope>NUCLEOTIDE SEQUENCE [LARGE SCALE GENOMIC DNA]</scope>
    <source>
        <strain evidence="6">CGMCC 1.8981</strain>
    </source>
</reference>
<dbReference type="SUPFAM" id="SSF56801">
    <property type="entry name" value="Acetyl-CoA synthetase-like"/>
    <property type="match status" value="1"/>
</dbReference>
<dbReference type="AlphaFoldDB" id="A0A1H6G2C7"/>
<feature type="domain" description="AMP-binding enzyme C-terminal" evidence="4">
    <location>
        <begin position="441"/>
        <end position="516"/>
    </location>
</feature>
<keyword evidence="6" id="KW-1185">Reference proteome</keyword>
<name>A0A1H6G2C7_9EURY</name>
<proteinExistence type="inferred from homology"/>
<evidence type="ECO:0000256" key="1">
    <source>
        <dbReference type="ARBA" id="ARBA00006432"/>
    </source>
</evidence>
<dbReference type="EMBL" id="FNWL01000003">
    <property type="protein sequence ID" value="SEH17227.1"/>
    <property type="molecule type" value="Genomic_DNA"/>
</dbReference>
<accession>A0A1H6G2C7</accession>
<dbReference type="FunFam" id="3.30.300.30:FF:000008">
    <property type="entry name" value="2,3-dihydroxybenzoate-AMP ligase"/>
    <property type="match status" value="1"/>
</dbReference>
<evidence type="ECO:0000259" key="4">
    <source>
        <dbReference type="Pfam" id="PF13193"/>
    </source>
</evidence>
<dbReference type="Gene3D" id="3.30.300.30">
    <property type="match status" value="1"/>
</dbReference>
<dbReference type="PROSITE" id="PS00455">
    <property type="entry name" value="AMP_BINDING"/>
    <property type="match status" value="1"/>
</dbReference>
<feature type="domain" description="AMP-dependent synthetase/ligase" evidence="3">
    <location>
        <begin position="20"/>
        <end position="390"/>
    </location>
</feature>
<dbReference type="Proteomes" id="UP000199112">
    <property type="component" value="Unassembled WGS sequence"/>
</dbReference>
<dbReference type="Pfam" id="PF13193">
    <property type="entry name" value="AMP-binding_C"/>
    <property type="match status" value="1"/>
</dbReference>
<dbReference type="InterPro" id="IPR050237">
    <property type="entry name" value="ATP-dep_AMP-bd_enzyme"/>
</dbReference>
<dbReference type="GO" id="GO:0016878">
    <property type="term" value="F:acid-thiol ligase activity"/>
    <property type="evidence" value="ECO:0007669"/>
    <property type="project" value="UniProtKB-ARBA"/>
</dbReference>
<dbReference type="PANTHER" id="PTHR43767">
    <property type="entry name" value="LONG-CHAIN-FATTY-ACID--COA LIGASE"/>
    <property type="match status" value="1"/>
</dbReference>
<protein>
    <submittedName>
        <fullName evidence="5">Fatty-acyl-CoA synthase</fullName>
    </submittedName>
</protein>
<dbReference type="Pfam" id="PF00501">
    <property type="entry name" value="AMP-binding"/>
    <property type="match status" value="1"/>
</dbReference>
<evidence type="ECO:0000259" key="3">
    <source>
        <dbReference type="Pfam" id="PF00501"/>
    </source>
</evidence>
<sequence length="534" mass="59032">MIKPVFGSIMQGLTLSWLAERNAYKFPEKEAIVLTPVEGGRTAITNATFDKRINQVANGLRRRGIERGDNVAVYTVNSIPTLEMYLGAMRIGALPVPINHRFQADEVRYVLEDSNAELLFFDDHAVDIVDEISADPAMPGETLFYGKDRPDYADDYIDFREQSGTNSIEIVSSRVDEAMLMYTSGTTGDPKGCLLTHDNIIQMTVNGIVEKAFEGRNVNVDGRGLIVTPLFHIAAFGMFVNNYYAGATTVLMDGFEPNRVMNVIEEEAVTSGFFVPMMARALLAVDDFEDYDLSAFEEFGIGAAPSGKELKETISKAFDADLQEAFGQTELSPTTTLLQPSQALDHPDSVGKPVLNVLFKVIDPKTREEVDPGEIGQVCYRGPTMFNGYYGMPERTEETFDDEGFFVSGDLVRQDEDGFVEFVGRADNMIITGGENVYPAEIEETLHEHPAVDEVAIVGTPDDTWGERIKAAIVPIDGGEPSADELQRYVGERLADYKKPREFVFLESLPRNPTGKVLKAPLEDEAGEMVGWES</sequence>
<dbReference type="PANTHER" id="PTHR43767:SF1">
    <property type="entry name" value="NONRIBOSOMAL PEPTIDE SYNTHASE PES1 (EUROFUNG)-RELATED"/>
    <property type="match status" value="1"/>
</dbReference>
<dbReference type="InterPro" id="IPR000873">
    <property type="entry name" value="AMP-dep_synth/lig_dom"/>
</dbReference>
<dbReference type="InterPro" id="IPR025110">
    <property type="entry name" value="AMP-bd_C"/>
</dbReference>
<evidence type="ECO:0000313" key="6">
    <source>
        <dbReference type="Proteomes" id="UP000199112"/>
    </source>
</evidence>
<organism evidence="5 6">
    <name type="scientific">Natronorubrum sediminis</name>
    <dbReference type="NCBI Taxonomy" id="640943"/>
    <lineage>
        <taxon>Archaea</taxon>
        <taxon>Methanobacteriati</taxon>
        <taxon>Methanobacteriota</taxon>
        <taxon>Stenosarchaea group</taxon>
        <taxon>Halobacteria</taxon>
        <taxon>Halobacteriales</taxon>
        <taxon>Natrialbaceae</taxon>
        <taxon>Natronorubrum</taxon>
    </lineage>
</organism>